<dbReference type="STRING" id="1121362.A605_00150"/>
<keyword evidence="3" id="KW-0862">Zinc</keyword>
<proteinExistence type="predicted"/>
<dbReference type="Pfam" id="PF05495">
    <property type="entry name" value="zf-CHY"/>
    <property type="match status" value="1"/>
</dbReference>
<accession>M1NI30</accession>
<dbReference type="InterPro" id="IPR037274">
    <property type="entry name" value="Znf_CHY_sf"/>
</dbReference>
<dbReference type="PATRIC" id="fig|1121362.3.peg.30"/>
<dbReference type="GO" id="GO:0008270">
    <property type="term" value="F:zinc ion binding"/>
    <property type="evidence" value="ECO:0007669"/>
    <property type="project" value="UniProtKB-KW"/>
</dbReference>
<keyword evidence="6" id="KW-1185">Reference proteome</keyword>
<dbReference type="OrthoDB" id="882119at2"/>
<evidence type="ECO:0000256" key="1">
    <source>
        <dbReference type="ARBA" id="ARBA00022723"/>
    </source>
</evidence>
<dbReference type="InterPro" id="IPR016694">
    <property type="entry name" value="UCP017292"/>
</dbReference>
<reference evidence="5 6" key="1">
    <citation type="journal article" date="2012" name="Stand. Genomic Sci.">
        <title>Genome sequence of the halotolerant bacterium Corynebacterium halotolerans type strain YIM 70093(T) (= DSM 44683(T)).</title>
        <authorList>
            <person name="Ruckert C."/>
            <person name="Albersmeier A."/>
            <person name="Al-Dilaimi A."/>
            <person name="Niehaus K."/>
            <person name="Szczepanowski R."/>
            <person name="Kalinowski J."/>
        </authorList>
    </citation>
    <scope>NUCLEOTIDE SEQUENCE [LARGE SCALE GENOMIC DNA]</scope>
    <source>
        <strain evidence="5">YIM 70093</strain>
    </source>
</reference>
<keyword evidence="1" id="KW-0479">Metal-binding</keyword>
<gene>
    <name evidence="5" type="ORF">A605_00150</name>
</gene>
<evidence type="ECO:0000256" key="2">
    <source>
        <dbReference type="ARBA" id="ARBA00022771"/>
    </source>
</evidence>
<sequence>MTRILGVRVDDRGRCVHYAGPHDVVANRCATCDGFFACHRCHDELTDHPFGRMRTDAAGSVLCGACGHVMGYREYSRSLGCPGCGHPFNPGCSLHAPLYFEL</sequence>
<organism evidence="5 6">
    <name type="scientific">Corynebacterium halotolerans YIM 70093 = DSM 44683</name>
    <dbReference type="NCBI Taxonomy" id="1121362"/>
    <lineage>
        <taxon>Bacteria</taxon>
        <taxon>Bacillati</taxon>
        <taxon>Actinomycetota</taxon>
        <taxon>Actinomycetes</taxon>
        <taxon>Mycobacteriales</taxon>
        <taxon>Corynebacteriaceae</taxon>
        <taxon>Corynebacterium</taxon>
    </lineage>
</organism>
<dbReference type="PROSITE" id="PS51266">
    <property type="entry name" value="ZF_CHY"/>
    <property type="match status" value="1"/>
</dbReference>
<dbReference type="AlphaFoldDB" id="M1NI30"/>
<dbReference type="InterPro" id="IPR008913">
    <property type="entry name" value="Znf_CHY"/>
</dbReference>
<evidence type="ECO:0000259" key="4">
    <source>
        <dbReference type="PROSITE" id="PS51266"/>
    </source>
</evidence>
<evidence type="ECO:0000313" key="6">
    <source>
        <dbReference type="Proteomes" id="UP000011723"/>
    </source>
</evidence>
<dbReference type="KEGG" id="chn:A605_00150"/>
<dbReference type="PANTHER" id="PTHR28082">
    <property type="entry name" value="ZINC FINGER PROTEIN"/>
    <property type="match status" value="1"/>
</dbReference>
<dbReference type="RefSeq" id="WP_015399472.1">
    <property type="nucleotide sequence ID" value="NC_020302.1"/>
</dbReference>
<feature type="domain" description="CHY-type" evidence="4">
    <location>
        <begin position="8"/>
        <end position="86"/>
    </location>
</feature>
<evidence type="ECO:0000256" key="3">
    <source>
        <dbReference type="ARBA" id="ARBA00022833"/>
    </source>
</evidence>
<dbReference type="eggNOG" id="COG4357">
    <property type="taxonomic scope" value="Bacteria"/>
</dbReference>
<dbReference type="EMBL" id="CP003697">
    <property type="protein sequence ID" value="AGF71048.1"/>
    <property type="molecule type" value="Genomic_DNA"/>
</dbReference>
<keyword evidence="2" id="KW-0863">Zinc-finger</keyword>
<dbReference type="PANTHER" id="PTHR28082:SF1">
    <property type="entry name" value="HELPER OF TIM PROTEIN 13"/>
    <property type="match status" value="1"/>
</dbReference>
<protein>
    <recommendedName>
        <fullName evidence="4">CHY-type domain-containing protein</fullName>
    </recommendedName>
</protein>
<dbReference type="GO" id="GO:0045041">
    <property type="term" value="P:protein import into mitochondrial intermembrane space"/>
    <property type="evidence" value="ECO:0007669"/>
    <property type="project" value="TreeGrafter"/>
</dbReference>
<name>M1NI30_9CORY</name>
<evidence type="ECO:0000313" key="5">
    <source>
        <dbReference type="EMBL" id="AGF71048.1"/>
    </source>
</evidence>
<dbReference type="InterPro" id="IPR052604">
    <property type="entry name" value="Mito_Tim_assembly_helper"/>
</dbReference>
<dbReference type="HOGENOM" id="CLU_143932_0_0_11"/>
<dbReference type="PIRSF" id="PIRSF017292">
    <property type="entry name" value="UCP017292_Znf_CHY"/>
    <property type="match status" value="1"/>
</dbReference>
<dbReference type="Proteomes" id="UP000011723">
    <property type="component" value="Chromosome"/>
</dbReference>
<dbReference type="SUPFAM" id="SSF161219">
    <property type="entry name" value="CHY zinc finger-like"/>
    <property type="match status" value="1"/>
</dbReference>